<evidence type="ECO:0000256" key="10">
    <source>
        <dbReference type="ARBA" id="ARBA00022989"/>
    </source>
</evidence>
<dbReference type="GeneID" id="111126974"/>
<dbReference type="Pfam" id="PF01124">
    <property type="entry name" value="MAPEG"/>
    <property type="match status" value="1"/>
</dbReference>
<keyword evidence="7 17" id="KW-0812">Transmembrane</keyword>
<dbReference type="InterPro" id="IPR001129">
    <property type="entry name" value="Membr-assoc_MAPEG"/>
</dbReference>
<evidence type="ECO:0000256" key="9">
    <source>
        <dbReference type="ARBA" id="ARBA00022824"/>
    </source>
</evidence>
<feature type="transmembrane region" description="Helical" evidence="17">
    <location>
        <begin position="130"/>
        <end position="148"/>
    </location>
</feature>
<evidence type="ECO:0000256" key="13">
    <source>
        <dbReference type="ARBA" id="ARBA00023136"/>
    </source>
</evidence>
<evidence type="ECO:0000313" key="19">
    <source>
        <dbReference type="RefSeq" id="XP_022327643.1"/>
    </source>
</evidence>
<comment type="function">
    <text evidence="1">Conjugation of reduced glutathione to a wide number of exogenous and endogenous hydrophobic electrophiles.</text>
</comment>
<comment type="subcellular location">
    <subcellularLocation>
        <location evidence="3">Endoplasmic reticulum membrane</location>
        <topology evidence="3">Multi-pass membrane protein</topology>
    </subcellularLocation>
    <subcellularLocation>
        <location evidence="2">Mitochondrion outer membrane</location>
    </subcellularLocation>
</comment>
<dbReference type="PANTHER" id="PTHR10689:SF6">
    <property type="entry name" value="MICROSOMAL GLUTATHIONE S-TRANSFERASE 1"/>
    <property type="match status" value="1"/>
</dbReference>
<dbReference type="OrthoDB" id="193139at2759"/>
<keyword evidence="9" id="KW-0256">Endoplasmic reticulum</keyword>
<evidence type="ECO:0000256" key="17">
    <source>
        <dbReference type="SAM" id="Phobius"/>
    </source>
</evidence>
<organism evidence="18 19">
    <name type="scientific">Crassostrea virginica</name>
    <name type="common">Eastern oyster</name>
    <dbReference type="NCBI Taxonomy" id="6565"/>
    <lineage>
        <taxon>Eukaryota</taxon>
        <taxon>Metazoa</taxon>
        <taxon>Spiralia</taxon>
        <taxon>Lophotrochozoa</taxon>
        <taxon>Mollusca</taxon>
        <taxon>Bivalvia</taxon>
        <taxon>Autobranchia</taxon>
        <taxon>Pteriomorphia</taxon>
        <taxon>Ostreida</taxon>
        <taxon>Ostreoidea</taxon>
        <taxon>Ostreidae</taxon>
        <taxon>Crassostrea</taxon>
    </lineage>
</organism>
<evidence type="ECO:0000256" key="3">
    <source>
        <dbReference type="ARBA" id="ARBA00004477"/>
    </source>
</evidence>
<dbReference type="InterPro" id="IPR040162">
    <property type="entry name" value="MGST1-like"/>
</dbReference>
<dbReference type="Proteomes" id="UP000694844">
    <property type="component" value="Chromosome 3"/>
</dbReference>
<evidence type="ECO:0000256" key="11">
    <source>
        <dbReference type="ARBA" id="ARBA00022990"/>
    </source>
</evidence>
<gene>
    <name evidence="19" type="primary">LOC111126974</name>
</gene>
<dbReference type="FunFam" id="1.20.120.550:FF:000002">
    <property type="entry name" value="Microsomal glutathione S-transferase 1"/>
    <property type="match status" value="1"/>
</dbReference>
<evidence type="ECO:0000256" key="1">
    <source>
        <dbReference type="ARBA" id="ARBA00003701"/>
    </source>
</evidence>
<dbReference type="SUPFAM" id="SSF161084">
    <property type="entry name" value="MAPEG domain-like"/>
    <property type="match status" value="1"/>
</dbReference>
<keyword evidence="12" id="KW-0496">Mitochondrion</keyword>
<dbReference type="KEGG" id="cvn:111126974"/>
<dbReference type="AlphaFoldDB" id="A0A8B8DIF4"/>
<keyword evidence="18" id="KW-1185">Reference proteome</keyword>
<protein>
    <recommendedName>
        <fullName evidence="15">Microsomal glutathione S-transferase 1</fullName>
        <ecNumber evidence="5">2.5.1.18</ecNumber>
    </recommendedName>
</protein>
<evidence type="ECO:0000313" key="18">
    <source>
        <dbReference type="Proteomes" id="UP000694844"/>
    </source>
</evidence>
<dbReference type="GO" id="GO:0005741">
    <property type="term" value="C:mitochondrial outer membrane"/>
    <property type="evidence" value="ECO:0007669"/>
    <property type="project" value="UniProtKB-SubCell"/>
</dbReference>
<evidence type="ECO:0000256" key="16">
    <source>
        <dbReference type="ARBA" id="ARBA00049385"/>
    </source>
</evidence>
<keyword evidence="11" id="KW-0007">Acetylation</keyword>
<dbReference type="GO" id="GO:0005789">
    <property type="term" value="C:endoplasmic reticulum membrane"/>
    <property type="evidence" value="ECO:0007669"/>
    <property type="project" value="UniProtKB-SubCell"/>
</dbReference>
<evidence type="ECO:0000256" key="7">
    <source>
        <dbReference type="ARBA" id="ARBA00022692"/>
    </source>
</evidence>
<dbReference type="EC" id="2.5.1.18" evidence="5"/>
<evidence type="ECO:0000256" key="5">
    <source>
        <dbReference type="ARBA" id="ARBA00012452"/>
    </source>
</evidence>
<keyword evidence="8" id="KW-1000">Mitochondrion outer membrane</keyword>
<evidence type="ECO:0000256" key="8">
    <source>
        <dbReference type="ARBA" id="ARBA00022787"/>
    </source>
</evidence>
<comment type="catalytic activity">
    <reaction evidence="16">
        <text>RX + glutathione = an S-substituted glutathione + a halide anion + H(+)</text>
        <dbReference type="Rhea" id="RHEA:16437"/>
        <dbReference type="ChEBI" id="CHEBI:15378"/>
        <dbReference type="ChEBI" id="CHEBI:16042"/>
        <dbReference type="ChEBI" id="CHEBI:17792"/>
        <dbReference type="ChEBI" id="CHEBI:57925"/>
        <dbReference type="ChEBI" id="CHEBI:90779"/>
        <dbReference type="EC" id="2.5.1.18"/>
    </reaction>
    <physiologicalReaction direction="left-to-right" evidence="16">
        <dbReference type="Rhea" id="RHEA:16438"/>
    </physiologicalReaction>
</comment>
<keyword evidence="6" id="KW-0808">Transferase</keyword>
<dbReference type="Gene3D" id="1.20.120.550">
    <property type="entry name" value="Membrane associated eicosanoid/glutathione metabolism-like domain"/>
    <property type="match status" value="1"/>
</dbReference>
<keyword evidence="10 17" id="KW-1133">Transmembrane helix</keyword>
<proteinExistence type="inferred from homology"/>
<dbReference type="RefSeq" id="XP_022327643.1">
    <property type="nucleotide sequence ID" value="XM_022471935.1"/>
</dbReference>
<evidence type="ECO:0000256" key="14">
    <source>
        <dbReference type="ARBA" id="ARBA00038540"/>
    </source>
</evidence>
<comment type="subunit">
    <text evidence="14">Homotrimer; The trimer binds only one molecule of glutathione.</text>
</comment>
<dbReference type="PANTHER" id="PTHR10689">
    <property type="entry name" value="MICROSOMAL GLUTATHIONE S-TRANSFERASE 1"/>
    <property type="match status" value="1"/>
</dbReference>
<comment type="similarity">
    <text evidence="4">Belongs to the MAPEG family.</text>
</comment>
<reference evidence="19" key="1">
    <citation type="submission" date="2025-08" db="UniProtKB">
        <authorList>
            <consortium name="RefSeq"/>
        </authorList>
    </citation>
    <scope>IDENTIFICATION</scope>
    <source>
        <tissue evidence="19">Whole sample</tissue>
    </source>
</reference>
<dbReference type="InterPro" id="IPR023352">
    <property type="entry name" value="MAPEG-like_dom_sf"/>
</dbReference>
<evidence type="ECO:0000256" key="2">
    <source>
        <dbReference type="ARBA" id="ARBA00004294"/>
    </source>
</evidence>
<dbReference type="GO" id="GO:0004364">
    <property type="term" value="F:glutathione transferase activity"/>
    <property type="evidence" value="ECO:0007669"/>
    <property type="project" value="UniProtKB-EC"/>
</dbReference>
<keyword evidence="13 17" id="KW-0472">Membrane</keyword>
<evidence type="ECO:0000256" key="12">
    <source>
        <dbReference type="ARBA" id="ARBA00023128"/>
    </source>
</evidence>
<name>A0A8B8DIF4_CRAVI</name>
<evidence type="ECO:0000256" key="4">
    <source>
        <dbReference type="ARBA" id="ARBA00010459"/>
    </source>
</evidence>
<sequence>MATLIGFDNRVFAQYVCYSTLLVLQSLAIALLVIRSRVKRKIFSFPEDCSQYIVGKHHLRPTADDAQIERLRRCHLNNLENIFPFVTIGLFYVLTGPDPESASLYFRTFLLSRVIHNVALIRGLPQPTRTFSFLVGVLITCLMALPVLRQGVL</sequence>
<evidence type="ECO:0000256" key="6">
    <source>
        <dbReference type="ARBA" id="ARBA00022679"/>
    </source>
</evidence>
<feature type="transmembrane region" description="Helical" evidence="17">
    <location>
        <begin position="12"/>
        <end position="34"/>
    </location>
</feature>
<accession>A0A8B8DIF4</accession>
<evidence type="ECO:0000256" key="15">
    <source>
        <dbReference type="ARBA" id="ARBA00039397"/>
    </source>
</evidence>